<proteinExistence type="predicted"/>
<reference evidence="1 2" key="1">
    <citation type="journal article" date="2011" name="Science">
        <title>Comparative functional genomics of the fission yeasts.</title>
        <authorList>
            <person name="Rhind N."/>
            <person name="Chen Z."/>
            <person name="Yassour M."/>
            <person name="Thompson D.A."/>
            <person name="Haas B.J."/>
            <person name="Habib N."/>
            <person name="Wapinski I."/>
            <person name="Roy S."/>
            <person name="Lin M.F."/>
            <person name="Heiman D.I."/>
            <person name="Young S.K."/>
            <person name="Furuya K."/>
            <person name="Guo Y."/>
            <person name="Pidoux A."/>
            <person name="Chen H.M."/>
            <person name="Robbertse B."/>
            <person name="Goldberg J.M."/>
            <person name="Aoki K."/>
            <person name="Bayne E.H."/>
            <person name="Berlin A.M."/>
            <person name="Desjardins C.A."/>
            <person name="Dobbs E."/>
            <person name="Dukaj L."/>
            <person name="Fan L."/>
            <person name="FitzGerald M.G."/>
            <person name="French C."/>
            <person name="Gujja S."/>
            <person name="Hansen K."/>
            <person name="Keifenheim D."/>
            <person name="Levin J.Z."/>
            <person name="Mosher R.A."/>
            <person name="Mueller C.A."/>
            <person name="Pfiffner J."/>
            <person name="Priest M."/>
            <person name="Russ C."/>
            <person name="Smialowska A."/>
            <person name="Swoboda P."/>
            <person name="Sykes S.M."/>
            <person name="Vaughn M."/>
            <person name="Vengrova S."/>
            <person name="Yoder R."/>
            <person name="Zeng Q."/>
            <person name="Allshire R."/>
            <person name="Baulcombe D."/>
            <person name="Birren B.W."/>
            <person name="Brown W."/>
            <person name="Ekwall K."/>
            <person name="Kellis M."/>
            <person name="Leatherwood J."/>
            <person name="Levin H."/>
            <person name="Margalit H."/>
            <person name="Martienssen R."/>
            <person name="Nieduszynski C.A."/>
            <person name="Spatafora J.W."/>
            <person name="Friedman N."/>
            <person name="Dalgaard J.Z."/>
            <person name="Baumann P."/>
            <person name="Niki H."/>
            <person name="Regev A."/>
            <person name="Nusbaum C."/>
        </authorList>
    </citation>
    <scope>NUCLEOTIDE SEQUENCE [LARGE SCALE GENOMIC DNA]</scope>
    <source>
        <strain evidence="2">OY26 / ATCC MYA-4695 / CBS 11777 / NBRC 106824 / NRRL Y48691</strain>
    </source>
</reference>
<dbReference type="AlphaFoldDB" id="S9VUQ2"/>
<name>S9VUQ2_SCHCR</name>
<dbReference type="EMBL" id="KE546994">
    <property type="protein sequence ID" value="EPY49894.1"/>
    <property type="molecule type" value="Genomic_DNA"/>
</dbReference>
<accession>S9VUQ2</accession>
<evidence type="ECO:0000313" key="1">
    <source>
        <dbReference type="EMBL" id="EPY49894.1"/>
    </source>
</evidence>
<evidence type="ECO:0000313" key="2">
    <source>
        <dbReference type="Proteomes" id="UP000015464"/>
    </source>
</evidence>
<dbReference type="Proteomes" id="UP000015464">
    <property type="component" value="Unassembled WGS sequence"/>
</dbReference>
<dbReference type="RefSeq" id="XP_013025465.1">
    <property type="nucleotide sequence ID" value="XM_013170011.1"/>
</dbReference>
<gene>
    <name evidence="1" type="ORF">SPOG_05770</name>
</gene>
<dbReference type="HOGENOM" id="CLU_136363_0_0_1"/>
<sequence>MNIEDYNILSNYKRDYDQFIRPNENLRNAVDAQIDTPAVTWAIISMVIDMLGDQANCWNYQIQGENNHVSVWPTEASINKGIISELEDAAKRNLGIHGYSILELYNIENGPDEETSQNGRPLTAISDDVSLICNCWLDYTTKLGLIRSGNFIKNEAYKDSARDLELWRFGNDFDRTQLKDGEMLIHMLKM</sequence>
<dbReference type="GeneID" id="25039478"/>
<dbReference type="OrthoDB" id="5435629at2759"/>
<organism evidence="1 2">
    <name type="scientific">Schizosaccharomyces cryophilus (strain OY26 / ATCC MYA-4695 / CBS 11777 / NBRC 106824 / NRRL Y48691)</name>
    <name type="common">Fission yeast</name>
    <dbReference type="NCBI Taxonomy" id="653667"/>
    <lineage>
        <taxon>Eukaryota</taxon>
        <taxon>Fungi</taxon>
        <taxon>Dikarya</taxon>
        <taxon>Ascomycota</taxon>
        <taxon>Taphrinomycotina</taxon>
        <taxon>Schizosaccharomycetes</taxon>
        <taxon>Schizosaccharomycetales</taxon>
        <taxon>Schizosaccharomycetaceae</taxon>
        <taxon>Schizosaccharomyces</taxon>
    </lineage>
</organism>
<protein>
    <submittedName>
        <fullName evidence="1">Uncharacterized protein</fullName>
    </submittedName>
</protein>
<keyword evidence="2" id="KW-1185">Reference proteome</keyword>